<evidence type="ECO:0000313" key="7">
    <source>
        <dbReference type="Proteomes" id="UP001601521"/>
    </source>
</evidence>
<comment type="subcellular location">
    <subcellularLocation>
        <location evidence="1">Membrane</location>
        <topology evidence="1">Multi-pass membrane protein</topology>
    </subcellularLocation>
</comment>
<evidence type="ECO:0000256" key="5">
    <source>
        <dbReference type="SAM" id="Phobius"/>
    </source>
</evidence>
<feature type="transmembrane region" description="Helical" evidence="5">
    <location>
        <begin position="225"/>
        <end position="245"/>
    </location>
</feature>
<keyword evidence="7" id="KW-1185">Reference proteome</keyword>
<dbReference type="PANTHER" id="PTHR42723:SF1">
    <property type="entry name" value="CHLOROPHYLL SYNTHASE, CHLOROPLASTIC"/>
    <property type="match status" value="1"/>
</dbReference>
<feature type="transmembrane region" description="Helical" evidence="5">
    <location>
        <begin position="183"/>
        <end position="204"/>
    </location>
</feature>
<reference evidence="6 7" key="1">
    <citation type="submission" date="2024-10" db="EMBL/GenBank/DDBJ databases">
        <title>The Natural Products Discovery Center: Release of the First 8490 Sequenced Strains for Exploring Actinobacteria Biosynthetic Diversity.</title>
        <authorList>
            <person name="Kalkreuter E."/>
            <person name="Kautsar S.A."/>
            <person name="Yang D."/>
            <person name="Bader C.D."/>
            <person name="Teijaro C.N."/>
            <person name="Fluegel L."/>
            <person name="Davis C.M."/>
            <person name="Simpson J.R."/>
            <person name="Lauterbach L."/>
            <person name="Steele A.D."/>
            <person name="Gui C."/>
            <person name="Meng S."/>
            <person name="Li G."/>
            <person name="Viehrig K."/>
            <person name="Ye F."/>
            <person name="Su P."/>
            <person name="Kiefer A.F."/>
            <person name="Nichols A."/>
            <person name="Cepeda A.J."/>
            <person name="Yan W."/>
            <person name="Fan B."/>
            <person name="Jiang Y."/>
            <person name="Adhikari A."/>
            <person name="Zheng C.-J."/>
            <person name="Schuster L."/>
            <person name="Cowan T.M."/>
            <person name="Smanski M.J."/>
            <person name="Chevrette M.G."/>
            <person name="De Carvalho L.P.S."/>
            <person name="Shen B."/>
        </authorList>
    </citation>
    <scope>NUCLEOTIDE SEQUENCE [LARGE SCALE GENOMIC DNA]</scope>
    <source>
        <strain evidence="6 7">NPDC004550</strain>
    </source>
</reference>
<dbReference type="InterPro" id="IPR044878">
    <property type="entry name" value="UbiA_sf"/>
</dbReference>
<keyword evidence="2 5" id="KW-0812">Transmembrane</keyword>
<dbReference type="InterPro" id="IPR050475">
    <property type="entry name" value="Prenyltransferase_related"/>
</dbReference>
<dbReference type="Pfam" id="PF01040">
    <property type="entry name" value="UbiA"/>
    <property type="match status" value="1"/>
</dbReference>
<protein>
    <submittedName>
        <fullName evidence="6">UbiA family prenyltransferase</fullName>
    </submittedName>
</protein>
<feature type="transmembrane region" description="Helical" evidence="5">
    <location>
        <begin position="251"/>
        <end position="272"/>
    </location>
</feature>
<dbReference type="PANTHER" id="PTHR42723">
    <property type="entry name" value="CHLOROPHYLL SYNTHASE"/>
    <property type="match status" value="1"/>
</dbReference>
<gene>
    <name evidence="6" type="ORF">ACFYTH_35190</name>
</gene>
<comment type="caution">
    <text evidence="6">The sequence shown here is derived from an EMBL/GenBank/DDBJ whole genome shotgun (WGS) entry which is preliminary data.</text>
</comment>
<dbReference type="Gene3D" id="1.10.357.140">
    <property type="entry name" value="UbiA prenyltransferase"/>
    <property type="match status" value="1"/>
</dbReference>
<dbReference type="Proteomes" id="UP001601521">
    <property type="component" value="Unassembled WGS sequence"/>
</dbReference>
<evidence type="ECO:0000256" key="2">
    <source>
        <dbReference type="ARBA" id="ARBA00022692"/>
    </source>
</evidence>
<accession>A0ABW6NU11</accession>
<evidence type="ECO:0000256" key="4">
    <source>
        <dbReference type="ARBA" id="ARBA00023136"/>
    </source>
</evidence>
<dbReference type="InterPro" id="IPR000537">
    <property type="entry name" value="UbiA_prenyltransferase"/>
</dbReference>
<keyword evidence="4 5" id="KW-0472">Membrane</keyword>
<keyword evidence="3 5" id="KW-1133">Transmembrane helix</keyword>
<feature type="transmembrane region" description="Helical" evidence="5">
    <location>
        <begin position="284"/>
        <end position="303"/>
    </location>
</feature>
<sequence length="304" mass="33356">MSLTDLQQQHPGGVAPRSLRTVRDELRLCWLFTRDDLTATVVPATIFGIAASVHTSHGFSQLTGVVVKCLIYFWLYIYTFNLSNQLTGIDEDRLNKPHRPLVRGEITAQGTRVRLVVATVVFFGVGVLLGVASWTAVWLAAWVFHDHRGGAARWWGKNAAMVAGTVAQLAAAWQITAPLDHQAWLWILVIAAPLGVLVSVQDLRDVAGDVAVGRRTAVVVFGDRRLRAVLTALFAIYPFVLYPLLYHRAPLIAASLGSAAAALLWVIAIRVAACRNPKSDNITYTLYTCWYCLTLLSAVFALAH</sequence>
<feature type="transmembrane region" description="Helical" evidence="5">
    <location>
        <begin position="115"/>
        <end position="144"/>
    </location>
</feature>
<dbReference type="CDD" id="cd13965">
    <property type="entry name" value="PT_UbiA_3"/>
    <property type="match status" value="1"/>
</dbReference>
<name>A0ABW6NU11_9NOCA</name>
<organism evidence="6 7">
    <name type="scientific">Nocardia africana</name>
    <dbReference type="NCBI Taxonomy" id="134964"/>
    <lineage>
        <taxon>Bacteria</taxon>
        <taxon>Bacillati</taxon>
        <taxon>Actinomycetota</taxon>
        <taxon>Actinomycetes</taxon>
        <taxon>Mycobacteriales</taxon>
        <taxon>Nocardiaceae</taxon>
        <taxon>Nocardia</taxon>
    </lineage>
</organism>
<evidence type="ECO:0000313" key="6">
    <source>
        <dbReference type="EMBL" id="MFF0458620.1"/>
    </source>
</evidence>
<proteinExistence type="predicted"/>
<evidence type="ECO:0000256" key="1">
    <source>
        <dbReference type="ARBA" id="ARBA00004141"/>
    </source>
</evidence>
<dbReference type="EMBL" id="JBIALX010000033">
    <property type="protein sequence ID" value="MFF0458620.1"/>
    <property type="molecule type" value="Genomic_DNA"/>
</dbReference>
<dbReference type="RefSeq" id="WP_387256260.1">
    <property type="nucleotide sequence ID" value="NZ_JBIALX010000033.1"/>
</dbReference>
<evidence type="ECO:0000256" key="3">
    <source>
        <dbReference type="ARBA" id="ARBA00022989"/>
    </source>
</evidence>